<sequence>LGGPADQLYFNITERMPLSGIVLIIGILLGITTLIGILGNISVCLVVFWNRSMRTQLHLLLVNLAIADVGMSASCMPFAVATVLFHEQTIGKRFCYFNGFINTFFALASVLTICSLCVYQYVSVVLPLNKSLTNFRCLVMVLCAWTISIFLAIGPVLYWGRYEFTSNIFNCEYYHTTKEAEISYNITLMLCGYLFPCAFMLFSYLSVLRALHKHQSRMAVYTSSISPAPAAGSPVTLETKLCMTMSVVFLTFLVCRTPFFVFLVLATYDLGNPPDFLGQLSFWAIYLHSACDPFIYAFKHTEFQETLRDILRTFRLAITASCCFCSSKDSVKEEHVVKEKK</sequence>
<evidence type="ECO:0000259" key="10">
    <source>
        <dbReference type="PROSITE" id="PS50262"/>
    </source>
</evidence>
<evidence type="ECO:0000256" key="2">
    <source>
        <dbReference type="ARBA" id="ARBA00022475"/>
    </source>
</evidence>
<evidence type="ECO:0000256" key="5">
    <source>
        <dbReference type="ARBA" id="ARBA00023040"/>
    </source>
</evidence>
<accession>A0ABN8PII8</accession>
<feature type="transmembrane region" description="Helical" evidence="9">
    <location>
        <begin position="104"/>
        <end position="126"/>
    </location>
</feature>
<evidence type="ECO:0000256" key="4">
    <source>
        <dbReference type="ARBA" id="ARBA00022989"/>
    </source>
</evidence>
<dbReference type="Pfam" id="PF00001">
    <property type="entry name" value="7tm_1"/>
    <property type="match status" value="1"/>
</dbReference>
<feature type="transmembrane region" description="Helical" evidence="9">
    <location>
        <begin position="60"/>
        <end position="84"/>
    </location>
</feature>
<dbReference type="PRINTS" id="PR00237">
    <property type="entry name" value="GPCRRHODOPSN"/>
</dbReference>
<feature type="non-terminal residue" evidence="11">
    <location>
        <position position="1"/>
    </location>
</feature>
<feature type="transmembrane region" description="Helical" evidence="9">
    <location>
        <begin position="280"/>
        <end position="298"/>
    </location>
</feature>
<gene>
    <name evidence="11" type="ORF">PLOB_00044216</name>
</gene>
<dbReference type="SMART" id="SM01381">
    <property type="entry name" value="7TM_GPCR_Srsx"/>
    <property type="match status" value="1"/>
</dbReference>
<dbReference type="InterPro" id="IPR017452">
    <property type="entry name" value="GPCR_Rhodpsn_7TM"/>
</dbReference>
<evidence type="ECO:0000256" key="8">
    <source>
        <dbReference type="ARBA" id="ARBA00023224"/>
    </source>
</evidence>
<dbReference type="Proteomes" id="UP001159405">
    <property type="component" value="Unassembled WGS sequence"/>
</dbReference>
<dbReference type="Gene3D" id="1.20.1070.10">
    <property type="entry name" value="Rhodopsin 7-helix transmembrane proteins"/>
    <property type="match status" value="1"/>
</dbReference>
<dbReference type="PANTHER" id="PTHR24245">
    <property type="entry name" value="G-PROTEIN COUPLED RECEPTOR"/>
    <property type="match status" value="1"/>
</dbReference>
<organism evidence="11 12">
    <name type="scientific">Porites lobata</name>
    <dbReference type="NCBI Taxonomy" id="104759"/>
    <lineage>
        <taxon>Eukaryota</taxon>
        <taxon>Metazoa</taxon>
        <taxon>Cnidaria</taxon>
        <taxon>Anthozoa</taxon>
        <taxon>Hexacorallia</taxon>
        <taxon>Scleractinia</taxon>
        <taxon>Fungiina</taxon>
        <taxon>Poritidae</taxon>
        <taxon>Porites</taxon>
    </lineage>
</organism>
<dbReference type="EMBL" id="CALNXK010000074">
    <property type="protein sequence ID" value="CAH3144677.1"/>
    <property type="molecule type" value="Genomic_DNA"/>
</dbReference>
<dbReference type="PROSITE" id="PS50262">
    <property type="entry name" value="G_PROTEIN_RECEP_F1_2"/>
    <property type="match status" value="1"/>
</dbReference>
<evidence type="ECO:0000313" key="11">
    <source>
        <dbReference type="EMBL" id="CAH3144677.1"/>
    </source>
</evidence>
<keyword evidence="3 9" id="KW-0812">Transmembrane</keyword>
<dbReference type="CDD" id="cd00637">
    <property type="entry name" value="7tm_classA_rhodopsin-like"/>
    <property type="match status" value="1"/>
</dbReference>
<keyword evidence="5" id="KW-0297">G-protein coupled receptor</keyword>
<protein>
    <recommendedName>
        <fullName evidence="10">G-protein coupled receptors family 1 profile domain-containing protein</fullName>
    </recommendedName>
</protein>
<feature type="transmembrane region" description="Helical" evidence="9">
    <location>
        <begin position="182"/>
        <end position="208"/>
    </location>
</feature>
<keyword evidence="7" id="KW-0675">Receptor</keyword>
<keyword evidence="8" id="KW-0807">Transducer</keyword>
<evidence type="ECO:0000256" key="7">
    <source>
        <dbReference type="ARBA" id="ARBA00023170"/>
    </source>
</evidence>
<evidence type="ECO:0000313" key="12">
    <source>
        <dbReference type="Proteomes" id="UP001159405"/>
    </source>
</evidence>
<dbReference type="InterPro" id="IPR000276">
    <property type="entry name" value="GPCR_Rhodpsn"/>
</dbReference>
<dbReference type="SUPFAM" id="SSF81321">
    <property type="entry name" value="Family A G protein-coupled receptor-like"/>
    <property type="match status" value="1"/>
</dbReference>
<keyword evidence="4 9" id="KW-1133">Transmembrane helix</keyword>
<evidence type="ECO:0000256" key="3">
    <source>
        <dbReference type="ARBA" id="ARBA00022692"/>
    </source>
</evidence>
<keyword evidence="2" id="KW-1003">Cell membrane</keyword>
<dbReference type="PANTHER" id="PTHR24245:SF5">
    <property type="entry name" value="G-PROTEIN COUPLED RECEPTORS FAMILY 1 PROFILE DOMAIN-CONTAINING PROTEIN"/>
    <property type="match status" value="1"/>
</dbReference>
<evidence type="ECO:0000256" key="9">
    <source>
        <dbReference type="SAM" id="Phobius"/>
    </source>
</evidence>
<dbReference type="InterPro" id="IPR051880">
    <property type="entry name" value="GPC_Orphan_Receptors"/>
</dbReference>
<feature type="transmembrane region" description="Helical" evidence="9">
    <location>
        <begin position="138"/>
        <end position="159"/>
    </location>
</feature>
<evidence type="ECO:0000256" key="1">
    <source>
        <dbReference type="ARBA" id="ARBA00004651"/>
    </source>
</evidence>
<keyword evidence="12" id="KW-1185">Reference proteome</keyword>
<comment type="caution">
    <text evidence="11">The sequence shown here is derived from an EMBL/GenBank/DDBJ whole genome shotgun (WGS) entry which is preliminary data.</text>
</comment>
<feature type="transmembrane region" description="Helical" evidence="9">
    <location>
        <begin position="20"/>
        <end position="48"/>
    </location>
</feature>
<reference evidence="11 12" key="1">
    <citation type="submission" date="2022-05" db="EMBL/GenBank/DDBJ databases">
        <authorList>
            <consortium name="Genoscope - CEA"/>
            <person name="William W."/>
        </authorList>
    </citation>
    <scope>NUCLEOTIDE SEQUENCE [LARGE SCALE GENOMIC DNA]</scope>
</reference>
<proteinExistence type="predicted"/>
<feature type="domain" description="G-protein coupled receptors family 1 profile" evidence="10">
    <location>
        <begin position="39"/>
        <end position="296"/>
    </location>
</feature>
<feature type="transmembrane region" description="Helical" evidence="9">
    <location>
        <begin position="247"/>
        <end position="268"/>
    </location>
</feature>
<name>A0ABN8PII8_9CNID</name>
<evidence type="ECO:0000256" key="6">
    <source>
        <dbReference type="ARBA" id="ARBA00023136"/>
    </source>
</evidence>
<keyword evidence="6 9" id="KW-0472">Membrane</keyword>
<comment type="subcellular location">
    <subcellularLocation>
        <location evidence="1">Cell membrane</location>
        <topology evidence="1">Multi-pass membrane protein</topology>
    </subcellularLocation>
</comment>